<dbReference type="PROSITE" id="PS50234">
    <property type="entry name" value="VWFA"/>
    <property type="match status" value="1"/>
</dbReference>
<accession>A0A9D1PXR7</accession>
<organism evidence="3 4">
    <name type="scientific">Candidatus Desulfovibrio intestinipullorum</name>
    <dbReference type="NCBI Taxonomy" id="2838536"/>
    <lineage>
        <taxon>Bacteria</taxon>
        <taxon>Pseudomonadati</taxon>
        <taxon>Thermodesulfobacteriota</taxon>
        <taxon>Desulfovibrionia</taxon>
        <taxon>Desulfovibrionales</taxon>
        <taxon>Desulfovibrionaceae</taxon>
        <taxon>Desulfovibrio</taxon>
    </lineage>
</organism>
<dbReference type="SUPFAM" id="SSF53300">
    <property type="entry name" value="vWA-like"/>
    <property type="match status" value="1"/>
</dbReference>
<feature type="domain" description="VWFA" evidence="2">
    <location>
        <begin position="213"/>
        <end position="428"/>
    </location>
</feature>
<dbReference type="InterPro" id="IPR036465">
    <property type="entry name" value="vWFA_dom_sf"/>
</dbReference>
<dbReference type="Gene3D" id="3.40.50.410">
    <property type="entry name" value="von Willebrand factor, type A domain"/>
    <property type="match status" value="1"/>
</dbReference>
<sequence>MQPVPGVQAAPLLQEGKKTLYQRVISHPTAVLYAEASDKSNVVNRGLRPFTPLYVYERGRGWLRVGIGTNRADGWIRADLTTPWNQALTLLFTNRSERDPMLFFKDMQSLRSICDAPDLSAQLAALQKAAAEKKPDPRIVAAEPADSSVALNRFYLMPILEMQEPYEGTKFLRVASIDPGKLADAGRGGAGGAAAAGPATTNPDGTKRIPKTGIAFVMDTTISMGPYIEKSRAIIKTIYDRLQKSNLTDHVGFAFVAFRNSTAAVPRLEYTSTIVSDFVTAKHRSDLESRLAHVKEAKVSTHSFDEDSLAGVYNAVESLSWQDYDSRIILLVTDAGPLPSNDPYASVAMQPSELNDFANQKGIWIVAVHVKTPAGAKDHDYAEQAYKDLSMKNNRPQYQSIKARTPKEGARFFAAVADSLATTMTQMVTFTSQGKFMTRPKVETKSGTPEEEAALMAQRLGYALQLEYLGRANRTPAPEVVSSWITDMDLNMLTRNQRVPNVEVAVLLTKAQLSDLHAQLGIIIDNAERTKKTDSRDFFQGVLSASARTARDPNMPTAGKTLAQLGVLGEFLDGLPYQSAVMKLTEEDWYRMSVGEQTAFINRLKSKMARYDEYDRDRKNWESFGMYNANDWVYRVPLNMLP</sequence>
<dbReference type="AlphaFoldDB" id="A0A9D1PXR7"/>
<evidence type="ECO:0000313" key="4">
    <source>
        <dbReference type="Proteomes" id="UP000886752"/>
    </source>
</evidence>
<proteinExistence type="predicted"/>
<protein>
    <submittedName>
        <fullName evidence="3">VWA domain-containing protein</fullName>
    </submittedName>
</protein>
<evidence type="ECO:0000313" key="3">
    <source>
        <dbReference type="EMBL" id="HIW01238.1"/>
    </source>
</evidence>
<dbReference type="CDD" id="cd00198">
    <property type="entry name" value="vWFA"/>
    <property type="match status" value="1"/>
</dbReference>
<dbReference type="Proteomes" id="UP000886752">
    <property type="component" value="Unassembled WGS sequence"/>
</dbReference>
<evidence type="ECO:0000256" key="1">
    <source>
        <dbReference type="SAM" id="MobiDB-lite"/>
    </source>
</evidence>
<reference evidence="3" key="2">
    <citation type="submission" date="2021-04" db="EMBL/GenBank/DDBJ databases">
        <authorList>
            <person name="Gilroy R."/>
        </authorList>
    </citation>
    <scope>NUCLEOTIDE SEQUENCE</scope>
    <source>
        <strain evidence="3">ChiHecec2B26-446</strain>
    </source>
</reference>
<gene>
    <name evidence="3" type="ORF">H9894_08640</name>
</gene>
<dbReference type="EMBL" id="DXHV01000075">
    <property type="protein sequence ID" value="HIW01238.1"/>
    <property type="molecule type" value="Genomic_DNA"/>
</dbReference>
<feature type="region of interest" description="Disordered" evidence="1">
    <location>
        <begin position="187"/>
        <end position="207"/>
    </location>
</feature>
<evidence type="ECO:0000259" key="2">
    <source>
        <dbReference type="PROSITE" id="PS50234"/>
    </source>
</evidence>
<comment type="caution">
    <text evidence="3">The sequence shown here is derived from an EMBL/GenBank/DDBJ whole genome shotgun (WGS) entry which is preliminary data.</text>
</comment>
<name>A0A9D1PXR7_9BACT</name>
<dbReference type="InterPro" id="IPR002035">
    <property type="entry name" value="VWF_A"/>
</dbReference>
<reference evidence="3" key="1">
    <citation type="journal article" date="2021" name="PeerJ">
        <title>Extensive microbial diversity within the chicken gut microbiome revealed by metagenomics and culture.</title>
        <authorList>
            <person name="Gilroy R."/>
            <person name="Ravi A."/>
            <person name="Getino M."/>
            <person name="Pursley I."/>
            <person name="Horton D.L."/>
            <person name="Alikhan N.F."/>
            <person name="Baker D."/>
            <person name="Gharbi K."/>
            <person name="Hall N."/>
            <person name="Watson M."/>
            <person name="Adriaenssens E.M."/>
            <person name="Foster-Nyarko E."/>
            <person name="Jarju S."/>
            <person name="Secka A."/>
            <person name="Antonio M."/>
            <person name="Oren A."/>
            <person name="Chaudhuri R.R."/>
            <person name="La Ragione R."/>
            <person name="Hildebrand F."/>
            <person name="Pallen M.J."/>
        </authorList>
    </citation>
    <scope>NUCLEOTIDE SEQUENCE</scope>
    <source>
        <strain evidence="3">ChiHecec2B26-446</strain>
    </source>
</reference>